<feature type="transmembrane region" description="Helical" evidence="2">
    <location>
        <begin position="12"/>
        <end position="42"/>
    </location>
</feature>
<evidence type="ECO:0000313" key="5">
    <source>
        <dbReference type="Proteomes" id="UP000176101"/>
    </source>
</evidence>
<keyword evidence="2" id="KW-1133">Transmembrane helix</keyword>
<name>A0A1E7JRR3_9ACTN</name>
<keyword evidence="5" id="KW-1185">Reference proteome</keyword>
<keyword evidence="2" id="KW-0812">Transmembrane</keyword>
<reference evidence="4 5" key="1">
    <citation type="journal article" date="2016" name="Front. Microbiol.">
        <title>Comparative Genomics Analysis of Streptomyces Species Reveals Their Adaptation to the Marine Environment and Their Diversity at the Genomic Level.</title>
        <authorList>
            <person name="Tian X."/>
            <person name="Zhang Z."/>
            <person name="Yang T."/>
            <person name="Chen M."/>
            <person name="Li J."/>
            <person name="Chen F."/>
            <person name="Yang J."/>
            <person name="Li W."/>
            <person name="Zhang B."/>
            <person name="Zhang Z."/>
            <person name="Wu J."/>
            <person name="Zhang C."/>
            <person name="Long L."/>
            <person name="Xiao J."/>
        </authorList>
    </citation>
    <scope>NUCLEOTIDE SEQUENCE [LARGE SCALE GENOMIC DNA]</scope>
    <source>
        <strain evidence="4 5">SCSIO 02100</strain>
    </source>
</reference>
<feature type="region of interest" description="Disordered" evidence="1">
    <location>
        <begin position="95"/>
        <end position="124"/>
    </location>
</feature>
<organism evidence="4 5">
    <name type="scientific">Streptomyces oceani</name>
    <dbReference type="NCBI Taxonomy" id="1075402"/>
    <lineage>
        <taxon>Bacteria</taxon>
        <taxon>Bacillati</taxon>
        <taxon>Actinomycetota</taxon>
        <taxon>Actinomycetes</taxon>
        <taxon>Kitasatosporales</taxon>
        <taxon>Streptomycetaceae</taxon>
        <taxon>Streptomyces</taxon>
    </lineage>
</organism>
<gene>
    <name evidence="4" type="ORF">AN216_24885</name>
</gene>
<proteinExistence type="predicted"/>
<keyword evidence="2" id="KW-0472">Membrane</keyword>
<dbReference type="InterPro" id="IPR025241">
    <property type="entry name" value="DUF4190"/>
</dbReference>
<accession>A0A1E7JRR3</accession>
<dbReference type="Proteomes" id="UP000176101">
    <property type="component" value="Unassembled WGS sequence"/>
</dbReference>
<protein>
    <recommendedName>
        <fullName evidence="3">DUF4190 domain-containing protein</fullName>
    </recommendedName>
</protein>
<evidence type="ECO:0000259" key="3">
    <source>
        <dbReference type="Pfam" id="PF13828"/>
    </source>
</evidence>
<comment type="caution">
    <text evidence="4">The sequence shown here is derived from an EMBL/GenBank/DDBJ whole genome shotgun (WGS) entry which is preliminary data.</text>
</comment>
<dbReference type="Pfam" id="PF13828">
    <property type="entry name" value="DUF4190"/>
    <property type="match status" value="1"/>
</dbReference>
<feature type="domain" description="DUF4190" evidence="3">
    <location>
        <begin position="8"/>
        <end position="76"/>
    </location>
</feature>
<dbReference type="EMBL" id="LJGU01000158">
    <property type="protein sequence ID" value="OEU91453.1"/>
    <property type="molecule type" value="Genomic_DNA"/>
</dbReference>
<feature type="transmembrane region" description="Helical" evidence="2">
    <location>
        <begin position="63"/>
        <end position="88"/>
    </location>
</feature>
<dbReference type="AlphaFoldDB" id="A0A1E7JRR3"/>
<evidence type="ECO:0000313" key="4">
    <source>
        <dbReference type="EMBL" id="OEU91453.1"/>
    </source>
</evidence>
<evidence type="ECO:0000256" key="2">
    <source>
        <dbReference type="SAM" id="Phobius"/>
    </source>
</evidence>
<sequence length="124" mass="12816">MLPTGQSTAAMVLGIVSMVLVLSCYGALIALITSPIALGLGLAARRKVERGELGGHSQAMAGFVMGIIGLVLSLILMAILVFAVSSLYSLEEEDTVDHDPGYSDTYDAGTATHPLTGNPRAQLA</sequence>
<evidence type="ECO:0000256" key="1">
    <source>
        <dbReference type="SAM" id="MobiDB-lite"/>
    </source>
</evidence>